<dbReference type="Pfam" id="PF01810">
    <property type="entry name" value="LysE"/>
    <property type="match status" value="1"/>
</dbReference>
<dbReference type="GO" id="GO:0005886">
    <property type="term" value="C:plasma membrane"/>
    <property type="evidence" value="ECO:0007669"/>
    <property type="project" value="UniProtKB-SubCell"/>
</dbReference>
<reference evidence="7" key="2">
    <citation type="journal article" date="2021" name="Microorganisms">
        <title>Bacterial Dimethylsulfoniopropionate Biosynthesis in the East China Sea.</title>
        <authorList>
            <person name="Liu J."/>
            <person name="Zhang Y."/>
            <person name="Liu J."/>
            <person name="Zhong H."/>
            <person name="Williams B.T."/>
            <person name="Zheng Y."/>
            <person name="Curson A.R.J."/>
            <person name="Sun C."/>
            <person name="Sun H."/>
            <person name="Song D."/>
            <person name="Wagner Mackenzie B."/>
            <person name="Bermejo Martinez A."/>
            <person name="Todd J.D."/>
            <person name="Zhang X.H."/>
        </authorList>
    </citation>
    <scope>NUCLEOTIDE SEQUENCE</scope>
    <source>
        <strain evidence="7">AESS21</strain>
    </source>
</reference>
<organism evidence="7 8">
    <name type="scientific">Roseibium polysiphoniae</name>
    <dbReference type="NCBI Taxonomy" id="2571221"/>
    <lineage>
        <taxon>Bacteria</taxon>
        <taxon>Pseudomonadati</taxon>
        <taxon>Pseudomonadota</taxon>
        <taxon>Alphaproteobacteria</taxon>
        <taxon>Hyphomicrobiales</taxon>
        <taxon>Stappiaceae</taxon>
        <taxon>Roseibium</taxon>
    </lineage>
</organism>
<dbReference type="EMBL" id="QTKU01000004">
    <property type="protein sequence ID" value="MBS8261987.1"/>
    <property type="molecule type" value="Genomic_DNA"/>
</dbReference>
<feature type="transmembrane region" description="Helical" evidence="6">
    <location>
        <begin position="67"/>
        <end position="88"/>
    </location>
</feature>
<gene>
    <name evidence="7" type="ORF">DYI23_17295</name>
</gene>
<evidence type="ECO:0000313" key="7">
    <source>
        <dbReference type="EMBL" id="MBS8261987.1"/>
    </source>
</evidence>
<keyword evidence="5 6" id="KW-0472">Membrane</keyword>
<dbReference type="InterPro" id="IPR001123">
    <property type="entry name" value="LeuE-type"/>
</dbReference>
<dbReference type="GO" id="GO:0015171">
    <property type="term" value="F:amino acid transmembrane transporter activity"/>
    <property type="evidence" value="ECO:0007669"/>
    <property type="project" value="TreeGrafter"/>
</dbReference>
<dbReference type="AlphaFoldDB" id="A0A944CG18"/>
<dbReference type="RefSeq" id="WP_213217288.1">
    <property type="nucleotide sequence ID" value="NZ_QTKU01000004.1"/>
</dbReference>
<proteinExistence type="predicted"/>
<evidence type="ECO:0000256" key="2">
    <source>
        <dbReference type="ARBA" id="ARBA00022475"/>
    </source>
</evidence>
<feature type="transmembrane region" description="Helical" evidence="6">
    <location>
        <begin position="6"/>
        <end position="28"/>
    </location>
</feature>
<sequence length="207" mass="21939">METINYPLIFSVALLALATPGPATLAIAGTSMASGRKHGMALAFGVLCGSLTWSITAALGLGTLMLANAWVLEVIRYAGAGYLIFLALKSARAAFSPAEKQVSPIQVHSGSSAFRKGYALHLTNPKAILFFGSLYSVGVPPNSSFAELLPVIVMIGMMSTTVFLGYGWLFAVPALRNGYARLHRWFNGLFAIVFGGVGLRLLTARLI</sequence>
<keyword evidence="3 6" id="KW-0812">Transmembrane</keyword>
<evidence type="ECO:0000256" key="5">
    <source>
        <dbReference type="ARBA" id="ARBA00023136"/>
    </source>
</evidence>
<accession>A0A944CG18</accession>
<protein>
    <submittedName>
        <fullName evidence="7">LysE family translocator</fullName>
    </submittedName>
</protein>
<feature type="transmembrane region" description="Helical" evidence="6">
    <location>
        <begin position="182"/>
        <end position="202"/>
    </location>
</feature>
<evidence type="ECO:0000256" key="4">
    <source>
        <dbReference type="ARBA" id="ARBA00022989"/>
    </source>
</evidence>
<reference evidence="7" key="1">
    <citation type="submission" date="2018-08" db="EMBL/GenBank/DDBJ databases">
        <authorList>
            <person name="Jin W."/>
            <person name="Wang H."/>
            <person name="Yang Y."/>
            <person name="Li M."/>
            <person name="Liu J."/>
        </authorList>
    </citation>
    <scope>NUCLEOTIDE SEQUENCE</scope>
    <source>
        <strain evidence="7">AESS21</strain>
    </source>
</reference>
<comment type="subcellular location">
    <subcellularLocation>
        <location evidence="1">Cell membrane</location>
        <topology evidence="1">Multi-pass membrane protein</topology>
    </subcellularLocation>
</comment>
<evidence type="ECO:0000256" key="3">
    <source>
        <dbReference type="ARBA" id="ARBA00022692"/>
    </source>
</evidence>
<keyword evidence="4 6" id="KW-1133">Transmembrane helix</keyword>
<evidence type="ECO:0000313" key="8">
    <source>
        <dbReference type="Proteomes" id="UP000705379"/>
    </source>
</evidence>
<name>A0A944CG18_9HYPH</name>
<dbReference type="PANTHER" id="PTHR30086">
    <property type="entry name" value="ARGININE EXPORTER PROTEIN ARGO"/>
    <property type="match status" value="1"/>
</dbReference>
<evidence type="ECO:0000256" key="6">
    <source>
        <dbReference type="SAM" id="Phobius"/>
    </source>
</evidence>
<evidence type="ECO:0000256" key="1">
    <source>
        <dbReference type="ARBA" id="ARBA00004651"/>
    </source>
</evidence>
<keyword evidence="2" id="KW-1003">Cell membrane</keyword>
<feature type="transmembrane region" description="Helical" evidence="6">
    <location>
        <begin position="40"/>
        <end position="61"/>
    </location>
</feature>
<comment type="caution">
    <text evidence="7">The sequence shown here is derived from an EMBL/GenBank/DDBJ whole genome shotgun (WGS) entry which is preliminary data.</text>
</comment>
<feature type="transmembrane region" description="Helical" evidence="6">
    <location>
        <begin position="148"/>
        <end position="170"/>
    </location>
</feature>
<dbReference type="PANTHER" id="PTHR30086:SF19">
    <property type="entry name" value="THREONINE EFFLUX PROTEIN"/>
    <property type="match status" value="1"/>
</dbReference>
<dbReference type="Proteomes" id="UP000705379">
    <property type="component" value="Unassembled WGS sequence"/>
</dbReference>